<evidence type="ECO:0000313" key="4">
    <source>
        <dbReference type="Proteomes" id="UP000624279"/>
    </source>
</evidence>
<sequence length="250" mass="27975">MKRKRRILIIGATSSIAEHCARLWIEKSSCDFVFVGRNLERLKIISDDILIRDSQSSIKLITMDFYDPKKIATGIDQIMQEAPVDIVLVAHGSLLAQPECEDNLTTCRDSLLINLISPILFIEACAKHFAVQNSGTLAIIGSVAGDRGRKSNYIYGSAKSGLWRVAQGLQHRFANTKVQITFIKPGPTDTPMTAKLKVNGTKLEPVKNVARQIVLGIDRGDRIIYTPPKWRVIMWVIQHLPSVIFNRLNI</sequence>
<dbReference type="InterPro" id="IPR002347">
    <property type="entry name" value="SDR_fam"/>
</dbReference>
<comment type="similarity">
    <text evidence="1">Belongs to the short-chain dehydrogenases/reductases (SDR) family.</text>
</comment>
<dbReference type="Proteomes" id="UP000624279">
    <property type="component" value="Unassembled WGS sequence"/>
</dbReference>
<dbReference type="PANTHER" id="PTHR44196:SF3">
    <property type="entry name" value="SHORT CHAIN DEHYDROGENASE FAMILY PROTEIN"/>
    <property type="match status" value="1"/>
</dbReference>
<comment type="caution">
    <text evidence="3">The sequence shown here is derived from an EMBL/GenBank/DDBJ whole genome shotgun (WGS) entry which is preliminary data.</text>
</comment>
<dbReference type="PROSITE" id="PS00061">
    <property type="entry name" value="ADH_SHORT"/>
    <property type="match status" value="1"/>
</dbReference>
<gene>
    <name evidence="3" type="ORF">H8K55_06105</name>
</gene>
<dbReference type="InterPro" id="IPR036291">
    <property type="entry name" value="NAD(P)-bd_dom_sf"/>
</dbReference>
<keyword evidence="2" id="KW-0560">Oxidoreductase</keyword>
<dbReference type="EMBL" id="JACOGA010000004">
    <property type="protein sequence ID" value="MBC3873154.1"/>
    <property type="molecule type" value="Genomic_DNA"/>
</dbReference>
<reference evidence="3 4" key="1">
    <citation type="submission" date="2020-08" db="EMBL/GenBank/DDBJ databases">
        <title>Novel species isolated from subtropical streams in China.</title>
        <authorList>
            <person name="Lu H."/>
        </authorList>
    </citation>
    <scope>NUCLEOTIDE SEQUENCE [LARGE SCALE GENOMIC DNA]</scope>
    <source>
        <strain evidence="3 4">LX15W</strain>
    </source>
</reference>
<dbReference type="PRINTS" id="PR00081">
    <property type="entry name" value="GDHRDH"/>
</dbReference>
<evidence type="ECO:0000256" key="2">
    <source>
        <dbReference type="ARBA" id="ARBA00023002"/>
    </source>
</evidence>
<keyword evidence="4" id="KW-1185">Reference proteome</keyword>
<protein>
    <submittedName>
        <fullName evidence="3">SDR family NAD(P)-dependent oxidoreductase</fullName>
    </submittedName>
</protein>
<organism evidence="3 4">
    <name type="scientific">Undibacterium flavidum</name>
    <dbReference type="NCBI Taxonomy" id="2762297"/>
    <lineage>
        <taxon>Bacteria</taxon>
        <taxon>Pseudomonadati</taxon>
        <taxon>Pseudomonadota</taxon>
        <taxon>Betaproteobacteria</taxon>
        <taxon>Burkholderiales</taxon>
        <taxon>Oxalobacteraceae</taxon>
        <taxon>Undibacterium</taxon>
    </lineage>
</organism>
<dbReference type="Pfam" id="PF00106">
    <property type="entry name" value="adh_short"/>
    <property type="match status" value="1"/>
</dbReference>
<name>A0ABR6Y950_9BURK</name>
<dbReference type="Gene3D" id="3.40.50.720">
    <property type="entry name" value="NAD(P)-binding Rossmann-like Domain"/>
    <property type="match status" value="1"/>
</dbReference>
<proteinExistence type="inferred from homology"/>
<evidence type="ECO:0000313" key="3">
    <source>
        <dbReference type="EMBL" id="MBC3873154.1"/>
    </source>
</evidence>
<evidence type="ECO:0000256" key="1">
    <source>
        <dbReference type="ARBA" id="ARBA00006484"/>
    </source>
</evidence>
<dbReference type="SUPFAM" id="SSF51735">
    <property type="entry name" value="NAD(P)-binding Rossmann-fold domains"/>
    <property type="match status" value="1"/>
</dbReference>
<dbReference type="InterPro" id="IPR020904">
    <property type="entry name" value="Sc_DH/Rdtase_CS"/>
</dbReference>
<accession>A0ABR6Y950</accession>
<dbReference type="PANTHER" id="PTHR44196">
    <property type="entry name" value="DEHYDROGENASE/REDUCTASE SDR FAMILY MEMBER 7B"/>
    <property type="match status" value="1"/>
</dbReference>